<sequence length="232" mass="26518">MNEPLVLITGMDKDSSSSTIDLNQNINPSDFKLSVERGKHLIAPFEIESQDYECQCESCHRTRERRLLFSRLCILGAICPLLWLYEIALCLYLQWLVPHEPTHPPIESDQVLTHYELQNYKKRTEIGIGPLTLQDIKTTNQPIKTCSQLPYQTSESPEPEVAYGGEMCQKDKLERANFLFVRQIASQVVEKHRQGRSYLWKWIWCCTAAIGSYGLVLAVILATTIKGSENLS</sequence>
<reference evidence="2 3" key="1">
    <citation type="submission" date="2016-08" db="EMBL/GenBank/DDBJ databases">
        <title>Draft genome sequence of allopolyploid Zygosaccharomyces rouxii.</title>
        <authorList>
            <person name="Watanabe J."/>
            <person name="Uehara K."/>
            <person name="Mogi Y."/>
            <person name="Tsukioka Y."/>
        </authorList>
    </citation>
    <scope>NUCLEOTIDE SEQUENCE [LARGE SCALE GENOMIC DNA]</scope>
    <source>
        <strain evidence="2 3">NBRC 110957</strain>
    </source>
</reference>
<proteinExistence type="predicted"/>
<gene>
    <name evidence="2" type="ORF">ZYGR_0BB00290</name>
</gene>
<dbReference type="AlphaFoldDB" id="A0A1Q3AL16"/>
<keyword evidence="1" id="KW-1133">Transmembrane helix</keyword>
<dbReference type="EMBL" id="BDGX01000054">
    <property type="protein sequence ID" value="GAV56252.1"/>
    <property type="molecule type" value="Genomic_DNA"/>
</dbReference>
<keyword evidence="1" id="KW-0812">Transmembrane</keyword>
<organism evidence="2 3">
    <name type="scientific">Zygosaccharomyces rouxii</name>
    <dbReference type="NCBI Taxonomy" id="4956"/>
    <lineage>
        <taxon>Eukaryota</taxon>
        <taxon>Fungi</taxon>
        <taxon>Dikarya</taxon>
        <taxon>Ascomycota</taxon>
        <taxon>Saccharomycotina</taxon>
        <taxon>Saccharomycetes</taxon>
        <taxon>Saccharomycetales</taxon>
        <taxon>Saccharomycetaceae</taxon>
        <taxon>Zygosaccharomyces</taxon>
    </lineage>
</organism>
<feature type="transmembrane region" description="Helical" evidence="1">
    <location>
        <begin position="72"/>
        <end position="95"/>
    </location>
</feature>
<keyword evidence="1" id="KW-0472">Membrane</keyword>
<evidence type="ECO:0000313" key="2">
    <source>
        <dbReference type="EMBL" id="GAV56252.1"/>
    </source>
</evidence>
<dbReference type="Proteomes" id="UP000187013">
    <property type="component" value="Unassembled WGS sequence"/>
</dbReference>
<feature type="transmembrane region" description="Helical" evidence="1">
    <location>
        <begin position="199"/>
        <end position="222"/>
    </location>
</feature>
<comment type="caution">
    <text evidence="2">The sequence shown here is derived from an EMBL/GenBank/DDBJ whole genome shotgun (WGS) entry which is preliminary data.</text>
</comment>
<evidence type="ECO:0000313" key="3">
    <source>
        <dbReference type="Proteomes" id="UP000187013"/>
    </source>
</evidence>
<name>A0A1Q3AL16_ZYGRO</name>
<dbReference type="OrthoDB" id="4035013at2759"/>
<accession>A0A1Q3AL16</accession>
<evidence type="ECO:0000256" key="1">
    <source>
        <dbReference type="SAM" id="Phobius"/>
    </source>
</evidence>
<protein>
    <submittedName>
        <fullName evidence="2">Uncharacterized protein</fullName>
    </submittedName>
</protein>